<dbReference type="AlphaFoldDB" id="A0A423PS44"/>
<evidence type="ECO:0000313" key="1">
    <source>
        <dbReference type="EMBL" id="ROO28403.1"/>
    </source>
</evidence>
<dbReference type="InParanoid" id="A0A423PS44"/>
<protein>
    <submittedName>
        <fullName evidence="1">Uncharacterized protein</fullName>
    </submittedName>
</protein>
<accession>A0A423PS44</accession>
<keyword evidence="2" id="KW-1185">Reference proteome</keyword>
<sequence length="34" mass="3912">MNVFQDQPQIQIIIVLICGHRRTSADCLLSMGFY</sequence>
<dbReference type="Proteomes" id="UP000285310">
    <property type="component" value="Unassembled WGS sequence"/>
</dbReference>
<dbReference type="EMBL" id="AYKG01000022">
    <property type="protein sequence ID" value="ROO28403.1"/>
    <property type="molecule type" value="Genomic_DNA"/>
</dbReference>
<gene>
    <name evidence="1" type="ORF">SAJA_08040</name>
</gene>
<reference evidence="1 2" key="1">
    <citation type="submission" date="2013-10" db="EMBL/GenBank/DDBJ databases">
        <title>Salinisphaera japonica YTM-1 Genome Sequencing.</title>
        <authorList>
            <person name="Lai Q."/>
            <person name="Li C."/>
            <person name="Shao Z."/>
        </authorList>
    </citation>
    <scope>NUCLEOTIDE SEQUENCE [LARGE SCALE GENOMIC DNA]</scope>
    <source>
        <strain evidence="1 2">YTM-1</strain>
    </source>
</reference>
<proteinExistence type="predicted"/>
<evidence type="ECO:0000313" key="2">
    <source>
        <dbReference type="Proteomes" id="UP000285310"/>
    </source>
</evidence>
<comment type="caution">
    <text evidence="1">The sequence shown here is derived from an EMBL/GenBank/DDBJ whole genome shotgun (WGS) entry which is preliminary data.</text>
</comment>
<organism evidence="1 2">
    <name type="scientific">Salinisphaera japonica YTM-1</name>
    <dbReference type="NCBI Taxonomy" id="1209778"/>
    <lineage>
        <taxon>Bacteria</taxon>
        <taxon>Pseudomonadati</taxon>
        <taxon>Pseudomonadota</taxon>
        <taxon>Gammaproteobacteria</taxon>
        <taxon>Salinisphaerales</taxon>
        <taxon>Salinisphaeraceae</taxon>
        <taxon>Salinisphaera</taxon>
    </lineage>
</organism>
<name>A0A423PS44_9GAMM</name>